<organism evidence="1 2">
    <name type="scientific">Rhodocollybia butyracea</name>
    <dbReference type="NCBI Taxonomy" id="206335"/>
    <lineage>
        <taxon>Eukaryota</taxon>
        <taxon>Fungi</taxon>
        <taxon>Dikarya</taxon>
        <taxon>Basidiomycota</taxon>
        <taxon>Agaricomycotina</taxon>
        <taxon>Agaricomycetes</taxon>
        <taxon>Agaricomycetidae</taxon>
        <taxon>Agaricales</taxon>
        <taxon>Marasmiineae</taxon>
        <taxon>Omphalotaceae</taxon>
        <taxon>Rhodocollybia</taxon>
    </lineage>
</organism>
<comment type="caution">
    <text evidence="1">The sequence shown here is derived from an EMBL/GenBank/DDBJ whole genome shotgun (WGS) entry which is preliminary data.</text>
</comment>
<keyword evidence="2" id="KW-1185">Reference proteome</keyword>
<dbReference type="Proteomes" id="UP000772434">
    <property type="component" value="Unassembled WGS sequence"/>
</dbReference>
<accession>A0A9P5Q1A6</accession>
<dbReference type="EMBL" id="JADNRY010000027">
    <property type="protein sequence ID" value="KAF9072125.1"/>
    <property type="molecule type" value="Genomic_DNA"/>
</dbReference>
<evidence type="ECO:0000313" key="1">
    <source>
        <dbReference type="EMBL" id="KAF9072125.1"/>
    </source>
</evidence>
<evidence type="ECO:0000313" key="2">
    <source>
        <dbReference type="Proteomes" id="UP000772434"/>
    </source>
</evidence>
<gene>
    <name evidence="1" type="ORF">BDP27DRAFT_441872</name>
</gene>
<reference evidence="1" key="1">
    <citation type="submission" date="2020-11" db="EMBL/GenBank/DDBJ databases">
        <authorList>
            <consortium name="DOE Joint Genome Institute"/>
            <person name="Ahrendt S."/>
            <person name="Riley R."/>
            <person name="Andreopoulos W."/>
            <person name="Labutti K."/>
            <person name="Pangilinan J."/>
            <person name="Ruiz-Duenas F.J."/>
            <person name="Barrasa J.M."/>
            <person name="Sanchez-Garcia M."/>
            <person name="Camarero S."/>
            <person name="Miyauchi S."/>
            <person name="Serrano A."/>
            <person name="Linde D."/>
            <person name="Babiker R."/>
            <person name="Drula E."/>
            <person name="Ayuso-Fernandez I."/>
            <person name="Pacheco R."/>
            <person name="Padilla G."/>
            <person name="Ferreira P."/>
            <person name="Barriuso J."/>
            <person name="Kellner H."/>
            <person name="Castanera R."/>
            <person name="Alfaro M."/>
            <person name="Ramirez L."/>
            <person name="Pisabarro A.G."/>
            <person name="Kuo A."/>
            <person name="Tritt A."/>
            <person name="Lipzen A."/>
            <person name="He G."/>
            <person name="Yan M."/>
            <person name="Ng V."/>
            <person name="Cullen D."/>
            <person name="Martin F."/>
            <person name="Rosso M.-N."/>
            <person name="Henrissat B."/>
            <person name="Hibbett D."/>
            <person name="Martinez A.T."/>
            <person name="Grigoriev I.V."/>
        </authorList>
    </citation>
    <scope>NUCLEOTIDE SEQUENCE</scope>
    <source>
        <strain evidence="1">AH 40177</strain>
    </source>
</reference>
<proteinExistence type="predicted"/>
<sequence length="142" mass="16003">MRCATSHPSVINACFLKIPNLHPSQYAHRSSAVELAREKYCPKCHTSVQRNLSMAYKASKRVQAWEVCSFTVHKWALLVNGLHQEAFRGRCIPLAIPLLPSVGDLDCVENEQEASQARKVIAQSITPSPQRDPFHKFLFFIG</sequence>
<name>A0A9P5Q1A6_9AGAR</name>
<dbReference type="AlphaFoldDB" id="A0A9P5Q1A6"/>
<protein>
    <submittedName>
        <fullName evidence="1">Uncharacterized protein</fullName>
    </submittedName>
</protein>